<feature type="transmembrane region" description="Helical" evidence="6">
    <location>
        <begin position="146"/>
        <end position="167"/>
    </location>
</feature>
<feature type="region of interest" description="Disordered" evidence="5">
    <location>
        <begin position="475"/>
        <end position="508"/>
    </location>
</feature>
<evidence type="ECO:0000256" key="3">
    <source>
        <dbReference type="ARBA" id="ARBA00022989"/>
    </source>
</evidence>
<feature type="transmembrane region" description="Helical" evidence="6">
    <location>
        <begin position="58"/>
        <end position="76"/>
    </location>
</feature>
<sequence length="508" mass="54665">MVELATLQIGSLRYNSPMVQVALLGFVVFCTVGMFSAVSNLGAGGTQDIVMSNIANSILYATFAFGGLGAGAVTNLLGPRYTLLLGSLGYAFYIGSLWCFQTQGTKWFVYLGGAVLGACASLLWSAQGCLMMAIPSEKDKGKAFSLFWAIFNSGSLMGALIVLGITAQDGQVSTISTGIYLAFLIIMLIGAASTMTILPLHKIVRGDGTAVSVQAQATLKEEVTGMWKVIKDWRMIVLLPMFFASNYFYAYQGALNVAKFNGRTRALVAVLDGLGAILGAIFVGLLLDKLPFARRKRGMIGVATVFFLGIAVWGGGLGFQLGFTRESKSPNWDWTDKVAHGPIVLYMSYYIMDSAFQGLACEFHNYALAGDVPQANCASDRFADWIMGALSNDPWKLARFAGLYKAVQSAGGAISYGMDAVKTPYLTEHLVSALLFLVSLPLAGIVVYTMNETTTEIEGEIHVEDLHDSHMAVPKGHHTATRTDSNDEEDKLGYDEKVGHVSVEHADK</sequence>
<dbReference type="Gene3D" id="1.20.1250.20">
    <property type="entry name" value="MFS general substrate transporter like domains"/>
    <property type="match status" value="1"/>
</dbReference>
<feature type="compositionally biased region" description="Basic and acidic residues" evidence="5">
    <location>
        <begin position="491"/>
        <end position="508"/>
    </location>
</feature>
<feature type="transmembrane region" description="Helical" evidence="6">
    <location>
        <begin position="179"/>
        <end position="198"/>
    </location>
</feature>
<comment type="subcellular location">
    <subcellularLocation>
        <location evidence="1">Membrane</location>
        <topology evidence="1">Multi-pass membrane protein</topology>
    </subcellularLocation>
</comment>
<evidence type="ECO:0000256" key="6">
    <source>
        <dbReference type="SAM" id="Phobius"/>
    </source>
</evidence>
<keyword evidence="4 6" id="KW-0472">Membrane</keyword>
<organism evidence="7 8">
    <name type="scientific">Filobasidium floriforme</name>
    <dbReference type="NCBI Taxonomy" id="5210"/>
    <lineage>
        <taxon>Eukaryota</taxon>
        <taxon>Fungi</taxon>
        <taxon>Dikarya</taxon>
        <taxon>Basidiomycota</taxon>
        <taxon>Agaricomycotina</taxon>
        <taxon>Tremellomycetes</taxon>
        <taxon>Filobasidiales</taxon>
        <taxon>Filobasidiaceae</taxon>
        <taxon>Filobasidium</taxon>
    </lineage>
</organism>
<feature type="transmembrane region" description="Helical" evidence="6">
    <location>
        <begin position="107"/>
        <end position="134"/>
    </location>
</feature>
<dbReference type="InterPro" id="IPR036259">
    <property type="entry name" value="MFS_trans_sf"/>
</dbReference>
<keyword evidence="2 6" id="KW-0812">Transmembrane</keyword>
<dbReference type="SUPFAM" id="SSF103473">
    <property type="entry name" value="MFS general substrate transporter"/>
    <property type="match status" value="1"/>
</dbReference>
<gene>
    <name evidence="7" type="ORF">FFLO_04639</name>
</gene>
<evidence type="ECO:0000313" key="7">
    <source>
        <dbReference type="EMBL" id="KAG7531028.1"/>
    </source>
</evidence>
<feature type="transmembrane region" description="Helical" evidence="6">
    <location>
        <begin position="430"/>
        <end position="450"/>
    </location>
</feature>
<protein>
    <submittedName>
        <fullName evidence="7">Uncharacterized protein</fullName>
    </submittedName>
</protein>
<dbReference type="GO" id="GO:0016020">
    <property type="term" value="C:membrane"/>
    <property type="evidence" value="ECO:0007669"/>
    <property type="project" value="UniProtKB-SubCell"/>
</dbReference>
<dbReference type="InterPro" id="IPR051617">
    <property type="entry name" value="UNC-93-like_regulator"/>
</dbReference>
<keyword evidence="8" id="KW-1185">Reference proteome</keyword>
<feature type="transmembrane region" description="Helical" evidence="6">
    <location>
        <begin position="83"/>
        <end position="101"/>
    </location>
</feature>
<proteinExistence type="predicted"/>
<dbReference type="InterPro" id="IPR010291">
    <property type="entry name" value="Ion_channel_UNC-93"/>
</dbReference>
<evidence type="ECO:0000256" key="5">
    <source>
        <dbReference type="SAM" id="MobiDB-lite"/>
    </source>
</evidence>
<dbReference type="EMBL" id="JABELV010000101">
    <property type="protein sequence ID" value="KAG7531028.1"/>
    <property type="molecule type" value="Genomic_DNA"/>
</dbReference>
<dbReference type="OrthoDB" id="196103at2759"/>
<dbReference type="Proteomes" id="UP000812966">
    <property type="component" value="Unassembled WGS sequence"/>
</dbReference>
<feature type="transmembrane region" description="Helical" evidence="6">
    <location>
        <begin position="236"/>
        <end position="254"/>
    </location>
</feature>
<dbReference type="PANTHER" id="PTHR23294:SF17">
    <property type="entry name" value="DUF895 DOMAIN MEMBRANE PROTEIN"/>
    <property type="match status" value="1"/>
</dbReference>
<accession>A0A8K0JIX4</accession>
<feature type="transmembrane region" description="Helical" evidence="6">
    <location>
        <begin position="299"/>
        <end position="323"/>
    </location>
</feature>
<evidence type="ECO:0000256" key="4">
    <source>
        <dbReference type="ARBA" id="ARBA00023136"/>
    </source>
</evidence>
<dbReference type="PANTHER" id="PTHR23294">
    <property type="entry name" value="ET TRANSLATION PRODUCT-RELATED"/>
    <property type="match status" value="1"/>
</dbReference>
<evidence type="ECO:0000313" key="8">
    <source>
        <dbReference type="Proteomes" id="UP000812966"/>
    </source>
</evidence>
<reference evidence="7" key="1">
    <citation type="submission" date="2020-04" db="EMBL/GenBank/DDBJ databases">
        <title>Analysis of mating type loci in Filobasidium floriforme.</title>
        <authorList>
            <person name="Nowrousian M."/>
        </authorList>
    </citation>
    <scope>NUCLEOTIDE SEQUENCE</scope>
    <source>
        <strain evidence="7">CBS 6242</strain>
    </source>
</reference>
<feature type="transmembrane region" description="Helical" evidence="6">
    <location>
        <begin position="21"/>
        <end position="38"/>
    </location>
</feature>
<feature type="transmembrane region" description="Helical" evidence="6">
    <location>
        <begin position="266"/>
        <end position="287"/>
    </location>
</feature>
<dbReference type="AlphaFoldDB" id="A0A8K0JIX4"/>
<dbReference type="Pfam" id="PF05978">
    <property type="entry name" value="UNC-93"/>
    <property type="match status" value="1"/>
</dbReference>
<evidence type="ECO:0000256" key="1">
    <source>
        <dbReference type="ARBA" id="ARBA00004141"/>
    </source>
</evidence>
<evidence type="ECO:0000256" key="2">
    <source>
        <dbReference type="ARBA" id="ARBA00022692"/>
    </source>
</evidence>
<comment type="caution">
    <text evidence="7">The sequence shown here is derived from an EMBL/GenBank/DDBJ whole genome shotgun (WGS) entry which is preliminary data.</text>
</comment>
<name>A0A8K0JIX4_9TREE</name>
<keyword evidence="3 6" id="KW-1133">Transmembrane helix</keyword>